<dbReference type="GO" id="GO:0005634">
    <property type="term" value="C:nucleus"/>
    <property type="evidence" value="ECO:0007669"/>
    <property type="project" value="TreeGrafter"/>
</dbReference>
<keyword evidence="5" id="KW-0067">ATP-binding</keyword>
<dbReference type="AlphaFoldDB" id="A0A0B1SI54"/>
<keyword evidence="1" id="KW-0723">Serine/threonine-protein kinase</keyword>
<keyword evidence="3" id="KW-0547">Nucleotide-binding</keyword>
<dbReference type="Pfam" id="PF00069">
    <property type="entry name" value="Pkinase"/>
    <property type="match status" value="1"/>
</dbReference>
<accession>A0A0B1SI54</accession>
<feature type="domain" description="Protein kinase" evidence="7">
    <location>
        <begin position="1"/>
        <end position="213"/>
    </location>
</feature>
<evidence type="ECO:0000256" key="3">
    <source>
        <dbReference type="ARBA" id="ARBA00022741"/>
    </source>
</evidence>
<dbReference type="GO" id="GO:0007059">
    <property type="term" value="P:chromosome segregation"/>
    <property type="evidence" value="ECO:0007669"/>
    <property type="project" value="TreeGrafter"/>
</dbReference>
<feature type="compositionally biased region" description="Basic and acidic residues" evidence="6">
    <location>
        <begin position="161"/>
        <end position="173"/>
    </location>
</feature>
<dbReference type="GO" id="GO:0005524">
    <property type="term" value="F:ATP binding"/>
    <property type="evidence" value="ECO:0007669"/>
    <property type="project" value="UniProtKB-KW"/>
</dbReference>
<keyword evidence="2" id="KW-0808">Transferase</keyword>
<dbReference type="SMART" id="SM00220">
    <property type="entry name" value="S_TKc"/>
    <property type="match status" value="1"/>
</dbReference>
<dbReference type="Gene3D" id="1.10.510.10">
    <property type="entry name" value="Transferase(Phosphotransferase) domain 1"/>
    <property type="match status" value="1"/>
</dbReference>
<evidence type="ECO:0000256" key="2">
    <source>
        <dbReference type="ARBA" id="ARBA00022679"/>
    </source>
</evidence>
<evidence type="ECO:0000256" key="6">
    <source>
        <dbReference type="SAM" id="MobiDB-lite"/>
    </source>
</evidence>
<evidence type="ECO:0000256" key="5">
    <source>
        <dbReference type="ARBA" id="ARBA00022840"/>
    </source>
</evidence>
<evidence type="ECO:0000259" key="7">
    <source>
        <dbReference type="PROSITE" id="PS50011"/>
    </source>
</evidence>
<reference evidence="8 9" key="1">
    <citation type="submission" date="2014-03" db="EMBL/GenBank/DDBJ databases">
        <title>Draft genome of the hookworm Oesophagostomum dentatum.</title>
        <authorList>
            <person name="Mitreva M."/>
        </authorList>
    </citation>
    <scope>NUCLEOTIDE SEQUENCE [LARGE SCALE GENOMIC DNA]</scope>
    <source>
        <strain evidence="8 9">OD-Hann</strain>
    </source>
</reference>
<evidence type="ECO:0000313" key="9">
    <source>
        <dbReference type="Proteomes" id="UP000053660"/>
    </source>
</evidence>
<dbReference type="GO" id="GO:0000776">
    <property type="term" value="C:kinetochore"/>
    <property type="evidence" value="ECO:0007669"/>
    <property type="project" value="TreeGrafter"/>
</dbReference>
<proteinExistence type="predicted"/>
<dbReference type="InterPro" id="IPR000719">
    <property type="entry name" value="Prot_kinase_dom"/>
</dbReference>
<dbReference type="GO" id="GO:0004674">
    <property type="term" value="F:protein serine/threonine kinase activity"/>
    <property type="evidence" value="ECO:0007669"/>
    <property type="project" value="UniProtKB-KW"/>
</dbReference>
<feature type="region of interest" description="Disordered" evidence="6">
    <location>
        <begin position="154"/>
        <end position="213"/>
    </location>
</feature>
<feature type="compositionally biased region" description="Polar residues" evidence="6">
    <location>
        <begin position="187"/>
        <end position="196"/>
    </location>
</feature>
<dbReference type="PROSITE" id="PS00108">
    <property type="entry name" value="PROTEIN_KINASE_ST"/>
    <property type="match status" value="1"/>
</dbReference>
<organism evidence="8 9">
    <name type="scientific">Oesophagostomum dentatum</name>
    <name type="common">Nodular worm</name>
    <dbReference type="NCBI Taxonomy" id="61180"/>
    <lineage>
        <taxon>Eukaryota</taxon>
        <taxon>Metazoa</taxon>
        <taxon>Ecdysozoa</taxon>
        <taxon>Nematoda</taxon>
        <taxon>Chromadorea</taxon>
        <taxon>Rhabditida</taxon>
        <taxon>Rhabditina</taxon>
        <taxon>Rhabditomorpha</taxon>
        <taxon>Strongyloidea</taxon>
        <taxon>Strongylidae</taxon>
        <taxon>Oesophagostomum</taxon>
    </lineage>
</organism>
<protein>
    <recommendedName>
        <fullName evidence="7">Protein kinase domain-containing protein</fullName>
    </recommendedName>
</protein>
<evidence type="ECO:0000256" key="4">
    <source>
        <dbReference type="ARBA" id="ARBA00022777"/>
    </source>
</evidence>
<dbReference type="PANTHER" id="PTHR22974:SF21">
    <property type="entry name" value="DUAL SPECIFICITY PROTEIN KINASE TTK"/>
    <property type="match status" value="1"/>
</dbReference>
<gene>
    <name evidence="8" type="ORF">OESDEN_17405</name>
</gene>
<dbReference type="SUPFAM" id="SSF56112">
    <property type="entry name" value="Protein kinase-like (PK-like)"/>
    <property type="match status" value="1"/>
</dbReference>
<dbReference type="GO" id="GO:0033316">
    <property type="term" value="P:meiotic spindle assembly checkpoint signaling"/>
    <property type="evidence" value="ECO:0007669"/>
    <property type="project" value="TreeGrafter"/>
</dbReference>
<dbReference type="EMBL" id="KN576427">
    <property type="protein sequence ID" value="KHJ82900.1"/>
    <property type="molecule type" value="Genomic_DNA"/>
</dbReference>
<dbReference type="InterPro" id="IPR011009">
    <property type="entry name" value="Kinase-like_dom_sf"/>
</dbReference>
<dbReference type="InterPro" id="IPR008271">
    <property type="entry name" value="Ser/Thr_kinase_AS"/>
</dbReference>
<evidence type="ECO:0000313" key="8">
    <source>
        <dbReference type="EMBL" id="KHJ82900.1"/>
    </source>
</evidence>
<keyword evidence="4" id="KW-0418">Kinase</keyword>
<dbReference type="GO" id="GO:0004712">
    <property type="term" value="F:protein serine/threonine/tyrosine kinase activity"/>
    <property type="evidence" value="ECO:0007669"/>
    <property type="project" value="TreeGrafter"/>
</dbReference>
<dbReference type="PANTHER" id="PTHR22974">
    <property type="entry name" value="MIXED LINEAGE PROTEIN KINASE"/>
    <property type="match status" value="1"/>
</dbReference>
<feature type="compositionally biased region" description="Low complexity" evidence="6">
    <location>
        <begin position="197"/>
        <end position="206"/>
    </location>
</feature>
<keyword evidence="9" id="KW-1185">Reference proteome</keyword>
<dbReference type="OrthoDB" id="20524at2759"/>
<dbReference type="Proteomes" id="UP000053660">
    <property type="component" value="Unassembled WGS sequence"/>
</dbReference>
<dbReference type="GO" id="GO:0034501">
    <property type="term" value="P:protein localization to kinetochore"/>
    <property type="evidence" value="ECO:0007669"/>
    <property type="project" value="TreeGrafter"/>
</dbReference>
<evidence type="ECO:0000256" key="1">
    <source>
        <dbReference type="ARBA" id="ARBA00022527"/>
    </source>
</evidence>
<sequence length="213" mass="23713">MVLELGEIDLECELKRQKGTFDKVTTRTFALEIGKGIKEMHDHSIIHLDMKLANILIVKGTLKIMDLGLSATLPENTDFIVRDFMFGSNRPPEQIVPQRDGTYKMIAILDPNVRIQHDLGADPVITEFFEMCTVREVEKRATIDQLLEHQYLGKASTTKASSREKPKAKESSPVKKTAKVVTPGGVTPQTPSTMTNPESGPSSLPELSERKPE</sequence>
<dbReference type="PROSITE" id="PS50011">
    <property type="entry name" value="PROTEIN_KINASE_DOM"/>
    <property type="match status" value="1"/>
</dbReference>
<dbReference type="GO" id="GO:0007094">
    <property type="term" value="P:mitotic spindle assembly checkpoint signaling"/>
    <property type="evidence" value="ECO:0007669"/>
    <property type="project" value="TreeGrafter"/>
</dbReference>
<name>A0A0B1SI54_OESDE</name>